<evidence type="ECO:0000256" key="1">
    <source>
        <dbReference type="SAM" id="Phobius"/>
    </source>
</evidence>
<feature type="transmembrane region" description="Helical" evidence="1">
    <location>
        <begin position="57"/>
        <end position="76"/>
    </location>
</feature>
<keyword evidence="1" id="KW-1133">Transmembrane helix</keyword>
<keyword evidence="1" id="KW-0812">Transmembrane</keyword>
<protein>
    <submittedName>
        <fullName evidence="2">Uncharacterized protein</fullName>
    </submittedName>
</protein>
<proteinExistence type="predicted"/>
<organism evidence="2">
    <name type="scientific">uncultured marine virus</name>
    <dbReference type="NCBI Taxonomy" id="186617"/>
    <lineage>
        <taxon>Viruses</taxon>
        <taxon>environmental samples</taxon>
    </lineage>
</organism>
<reference evidence="2" key="2">
    <citation type="submission" date="2015-03" db="EMBL/GenBank/DDBJ databases">
        <authorList>
            <person name="Chow C.-E.T."/>
            <person name="Winget D.M."/>
            <person name="White R.A.III."/>
            <person name="Hallam S.J."/>
            <person name="Suttle C.A."/>
        </authorList>
    </citation>
    <scope>NUCLEOTIDE SEQUENCE</scope>
    <source>
        <strain evidence="2">Anoxic2_4</strain>
    </source>
</reference>
<accession>A0A0F7L341</accession>
<evidence type="ECO:0000313" key="2">
    <source>
        <dbReference type="EMBL" id="AKH46964.1"/>
    </source>
</evidence>
<sequence>MFSMTPDQQHIEYFEENPTGNHDKPSRKTLELLGEMERRVNLKIEAVNDKKVDKTAFWTYTAIAVTIMGGMFGLVWNRLEKISENTGETREVVATIQGQLEPFDFIIDQICQK</sequence>
<dbReference type="EMBL" id="KR029588">
    <property type="protein sequence ID" value="AKH46964.1"/>
    <property type="molecule type" value="Genomic_DNA"/>
</dbReference>
<keyword evidence="1" id="KW-0472">Membrane</keyword>
<name>A0A0F7L341_9VIRU</name>
<reference evidence="2" key="1">
    <citation type="journal article" date="2015" name="Front. Microbiol.">
        <title>Combining genomic sequencing methods to explore viral diversity and reveal potential virus-host interactions.</title>
        <authorList>
            <person name="Chow C.E."/>
            <person name="Winget D.M."/>
            <person name="White R.A.III."/>
            <person name="Hallam S.J."/>
            <person name="Suttle C.A."/>
        </authorList>
    </citation>
    <scope>NUCLEOTIDE SEQUENCE</scope>
    <source>
        <strain evidence="2">Anoxic2_4</strain>
    </source>
</reference>